<keyword evidence="5" id="KW-1185">Reference proteome</keyword>
<name>A0A5B9QX54_9BACT</name>
<gene>
    <name evidence="4" type="ORF">UC8_37220</name>
</gene>
<accession>A0A5B9QX54</accession>
<evidence type="ECO:0000313" key="4">
    <source>
        <dbReference type="EMBL" id="QEG41696.1"/>
    </source>
</evidence>
<dbReference type="AlphaFoldDB" id="A0A5B9QX54"/>
<evidence type="ECO:0000256" key="1">
    <source>
        <dbReference type="SAM" id="Coils"/>
    </source>
</evidence>
<reference evidence="4 5" key="1">
    <citation type="submission" date="2019-08" db="EMBL/GenBank/DDBJ databases">
        <title>Deep-cultivation of Planctomycetes and their phenomic and genomic characterization uncovers novel biology.</title>
        <authorList>
            <person name="Wiegand S."/>
            <person name="Jogler M."/>
            <person name="Boedeker C."/>
            <person name="Pinto D."/>
            <person name="Vollmers J."/>
            <person name="Rivas-Marin E."/>
            <person name="Kohn T."/>
            <person name="Peeters S.H."/>
            <person name="Heuer A."/>
            <person name="Rast P."/>
            <person name="Oberbeckmann S."/>
            <person name="Bunk B."/>
            <person name="Jeske O."/>
            <person name="Meyerdierks A."/>
            <person name="Storesund J.E."/>
            <person name="Kallscheuer N."/>
            <person name="Luecker S."/>
            <person name="Lage O.M."/>
            <person name="Pohl T."/>
            <person name="Merkel B.J."/>
            <person name="Hornburger P."/>
            <person name="Mueller R.-W."/>
            <person name="Bruemmer F."/>
            <person name="Labrenz M."/>
            <person name="Spormann A.M."/>
            <person name="Op den Camp H."/>
            <person name="Overmann J."/>
            <person name="Amann R."/>
            <person name="Jetten M.S.M."/>
            <person name="Mascher T."/>
            <person name="Medema M.H."/>
            <person name="Devos D.P."/>
            <person name="Kaster A.-K."/>
            <person name="Ovreas L."/>
            <person name="Rohde M."/>
            <person name="Galperin M.Y."/>
            <person name="Jogler C."/>
        </authorList>
    </citation>
    <scope>NUCLEOTIDE SEQUENCE [LARGE SCALE GENOMIC DNA]</scope>
    <source>
        <strain evidence="4 5">UC8</strain>
    </source>
</reference>
<feature type="coiled-coil region" evidence="1">
    <location>
        <begin position="85"/>
        <end position="164"/>
    </location>
</feature>
<dbReference type="RefSeq" id="WP_068135332.1">
    <property type="nucleotide sequence ID" value="NZ_CP042914.1"/>
</dbReference>
<dbReference type="KEGG" id="rul:UC8_37220"/>
<evidence type="ECO:0000313" key="5">
    <source>
        <dbReference type="Proteomes" id="UP000325286"/>
    </source>
</evidence>
<feature type="signal peptide" evidence="3">
    <location>
        <begin position="1"/>
        <end position="21"/>
    </location>
</feature>
<dbReference type="Proteomes" id="UP000325286">
    <property type="component" value="Chromosome"/>
</dbReference>
<organism evidence="4 5">
    <name type="scientific">Roseimaritima ulvae</name>
    <dbReference type="NCBI Taxonomy" id="980254"/>
    <lineage>
        <taxon>Bacteria</taxon>
        <taxon>Pseudomonadati</taxon>
        <taxon>Planctomycetota</taxon>
        <taxon>Planctomycetia</taxon>
        <taxon>Pirellulales</taxon>
        <taxon>Pirellulaceae</taxon>
        <taxon>Roseimaritima</taxon>
    </lineage>
</organism>
<evidence type="ECO:0000256" key="3">
    <source>
        <dbReference type="SAM" id="SignalP"/>
    </source>
</evidence>
<protein>
    <recommendedName>
        <fullName evidence="6">Periplasmic heavy metal sensor</fullName>
    </recommendedName>
</protein>
<evidence type="ECO:0008006" key="6">
    <source>
        <dbReference type="Google" id="ProtNLM"/>
    </source>
</evidence>
<feature type="chain" id="PRO_5022871346" description="Periplasmic heavy metal sensor" evidence="3">
    <location>
        <begin position="22"/>
        <end position="196"/>
    </location>
</feature>
<feature type="region of interest" description="Disordered" evidence="2">
    <location>
        <begin position="23"/>
        <end position="57"/>
    </location>
</feature>
<keyword evidence="1" id="KW-0175">Coiled coil</keyword>
<dbReference type="EMBL" id="CP042914">
    <property type="protein sequence ID" value="QEG41696.1"/>
    <property type="molecule type" value="Genomic_DNA"/>
</dbReference>
<dbReference type="OrthoDB" id="290728at2"/>
<evidence type="ECO:0000256" key="2">
    <source>
        <dbReference type="SAM" id="MobiDB-lite"/>
    </source>
</evidence>
<proteinExistence type="predicted"/>
<keyword evidence="3" id="KW-0732">Signal</keyword>
<sequence length="196" mass="21579" precursor="true">MKCITATLLTICLLSATRMSAQDRFGEEPSPPSPASKSDIANPFEDPPSGGAGFMGAEGDMGMGMEMMDMDMEMGMGMGSPISSAEQFRRRLKTAIKRIGSAKNQEEKAALLKYTETALQNRYDEMIAGRKQDLERLKKRLQQLENDLQRREAAKDRVVELQMQSAILAAEGLLDINTLQPSSGRQMGMESGYGME</sequence>